<evidence type="ECO:0000256" key="7">
    <source>
        <dbReference type="ARBA" id="ARBA00023170"/>
    </source>
</evidence>
<accession>A0ABD3PDK0</accession>
<keyword evidence="4" id="KW-0732">Signal</keyword>
<organism evidence="10 11">
    <name type="scientific">Cyclotella cryptica</name>
    <dbReference type="NCBI Taxonomy" id="29204"/>
    <lineage>
        <taxon>Eukaryota</taxon>
        <taxon>Sar</taxon>
        <taxon>Stramenopiles</taxon>
        <taxon>Ochrophyta</taxon>
        <taxon>Bacillariophyta</taxon>
        <taxon>Coscinodiscophyceae</taxon>
        <taxon>Thalassiosirophycidae</taxon>
        <taxon>Stephanodiscales</taxon>
        <taxon>Stephanodiscaceae</taxon>
        <taxon>Cyclotella</taxon>
    </lineage>
</organism>
<dbReference type="Pfam" id="PF00560">
    <property type="entry name" value="LRR_1"/>
    <property type="match status" value="1"/>
</dbReference>
<reference evidence="10 11" key="1">
    <citation type="journal article" date="2020" name="G3 (Bethesda)">
        <title>Improved Reference Genome for Cyclotella cryptica CCMP332, a Model for Cell Wall Morphogenesis, Salinity Adaptation, and Lipid Production in Diatoms (Bacillariophyta).</title>
        <authorList>
            <person name="Roberts W.R."/>
            <person name="Downey K.M."/>
            <person name="Ruck E.C."/>
            <person name="Traller J.C."/>
            <person name="Alverson A.J."/>
        </authorList>
    </citation>
    <scope>NUCLEOTIDE SEQUENCE [LARGE SCALE GENOMIC DNA]</scope>
    <source>
        <strain evidence="10 11">CCMP332</strain>
    </source>
</reference>
<keyword evidence="7" id="KW-0675">Receptor</keyword>
<dbReference type="EMBL" id="JABMIG020000200">
    <property type="protein sequence ID" value="KAL3786200.1"/>
    <property type="molecule type" value="Genomic_DNA"/>
</dbReference>
<evidence type="ECO:0000256" key="8">
    <source>
        <dbReference type="ARBA" id="ARBA00023180"/>
    </source>
</evidence>
<evidence type="ECO:0000256" key="1">
    <source>
        <dbReference type="ARBA" id="ARBA00004236"/>
    </source>
</evidence>
<keyword evidence="2" id="KW-1003">Cell membrane</keyword>
<sequence length="133" mass="14859">MENLIELTYLSISGNNPTGSLLTWTENSIELTYLHIAGYQVTGSLPSWMWNLIKLTNIHIADNPVTGSLPYSIGYKLTGSLPSSIGNWYNKLTLVSMWSNLILPTLRGSLTKLTYLDISDNQFTGTLPTLRRH</sequence>
<keyword evidence="8" id="KW-0325">Glycoprotein</keyword>
<dbReference type="GO" id="GO:0005886">
    <property type="term" value="C:plasma membrane"/>
    <property type="evidence" value="ECO:0007669"/>
    <property type="project" value="UniProtKB-SubCell"/>
</dbReference>
<evidence type="ECO:0000256" key="6">
    <source>
        <dbReference type="ARBA" id="ARBA00023136"/>
    </source>
</evidence>
<evidence type="ECO:0000313" key="11">
    <source>
        <dbReference type="Proteomes" id="UP001516023"/>
    </source>
</evidence>
<evidence type="ECO:0000256" key="4">
    <source>
        <dbReference type="ARBA" id="ARBA00022729"/>
    </source>
</evidence>
<dbReference type="Gene3D" id="3.80.10.10">
    <property type="entry name" value="Ribonuclease Inhibitor"/>
    <property type="match status" value="1"/>
</dbReference>
<dbReference type="InterPro" id="IPR032675">
    <property type="entry name" value="LRR_dom_sf"/>
</dbReference>
<dbReference type="PANTHER" id="PTHR48052:SF88">
    <property type="entry name" value="LEUCINE-RICH REPEAT-CONTAINING, PLANT-TYPE, LEUCINE-RICH REPEAT DOMAIN SUPERFAMILY"/>
    <property type="match status" value="1"/>
</dbReference>
<proteinExistence type="predicted"/>
<evidence type="ECO:0000256" key="5">
    <source>
        <dbReference type="ARBA" id="ARBA00022989"/>
    </source>
</evidence>
<keyword evidence="5" id="KW-1133">Transmembrane helix</keyword>
<evidence type="ECO:0000256" key="9">
    <source>
        <dbReference type="ARBA" id="ARBA00037847"/>
    </source>
</evidence>
<name>A0ABD3PDK0_9STRA</name>
<dbReference type="AlphaFoldDB" id="A0ABD3PDK0"/>
<comment type="caution">
    <text evidence="10">The sequence shown here is derived from an EMBL/GenBank/DDBJ whole genome shotgun (WGS) entry which is preliminary data.</text>
</comment>
<dbReference type="PANTHER" id="PTHR48052">
    <property type="entry name" value="UNNAMED PRODUCT"/>
    <property type="match status" value="1"/>
</dbReference>
<dbReference type="GO" id="GO:0012505">
    <property type="term" value="C:endomembrane system"/>
    <property type="evidence" value="ECO:0007669"/>
    <property type="project" value="UniProtKB-SubCell"/>
</dbReference>
<gene>
    <name evidence="10" type="ORF">HJC23_001276</name>
</gene>
<dbReference type="Proteomes" id="UP001516023">
    <property type="component" value="Unassembled WGS sequence"/>
</dbReference>
<comment type="subcellular location">
    <subcellularLocation>
        <location evidence="1">Cell membrane</location>
    </subcellularLocation>
    <subcellularLocation>
        <location evidence="9">Endomembrane system</location>
        <topology evidence="9">Single-pass membrane protein</topology>
    </subcellularLocation>
</comment>
<keyword evidence="6" id="KW-0472">Membrane</keyword>
<keyword evidence="11" id="KW-1185">Reference proteome</keyword>
<evidence type="ECO:0000256" key="2">
    <source>
        <dbReference type="ARBA" id="ARBA00022475"/>
    </source>
</evidence>
<evidence type="ECO:0000256" key="3">
    <source>
        <dbReference type="ARBA" id="ARBA00022692"/>
    </source>
</evidence>
<dbReference type="SUPFAM" id="SSF52058">
    <property type="entry name" value="L domain-like"/>
    <property type="match status" value="1"/>
</dbReference>
<evidence type="ECO:0000313" key="10">
    <source>
        <dbReference type="EMBL" id="KAL3786200.1"/>
    </source>
</evidence>
<keyword evidence="3" id="KW-0812">Transmembrane</keyword>
<protein>
    <submittedName>
        <fullName evidence="10">Uncharacterized protein</fullName>
    </submittedName>
</protein>
<dbReference type="InterPro" id="IPR001611">
    <property type="entry name" value="Leu-rich_rpt"/>
</dbReference>